<keyword evidence="3" id="KW-0072">Autophagy</keyword>
<keyword evidence="3" id="KW-0926">Vacuole</keyword>
<keyword evidence="3" id="KW-0653">Protein transport</keyword>
<dbReference type="Pfam" id="PF19038">
    <property type="entry name" value="Fuz_longin_3"/>
    <property type="match status" value="1"/>
</dbReference>
<dbReference type="PANTHER" id="PTHR13027:SF7">
    <property type="entry name" value="VACUOLAR FUSION PROTEIN MON1 HOMOLOG"/>
    <property type="match status" value="1"/>
</dbReference>
<evidence type="ECO:0000259" key="4">
    <source>
        <dbReference type="Pfam" id="PF19036"/>
    </source>
</evidence>
<dbReference type="GO" id="GO:0016192">
    <property type="term" value="P:vesicle-mediated transport"/>
    <property type="evidence" value="ECO:0007669"/>
    <property type="project" value="InterPro"/>
</dbReference>
<dbReference type="InterPro" id="IPR043972">
    <property type="entry name" value="FUZ/MON1/HPS1_longin_1"/>
</dbReference>
<keyword evidence="3" id="KW-0967">Endosome</keyword>
<accession>A0AAF0IY24</accession>
<sequence>MASVWRAWGAASGASGGAWDAGSAAPAVAVTGPSTAPHRAESEPSAAAGLLRRVRRDSEPVSSSARPVDETADVEPAPALYMVLSGVGKLVYMHGDDAAWGGAYTQAGVLHAMLTLFGAREELQHITLAPSLHVAFLSRAPLHVVGVTHCAEARSLVAARLEHVYAAILSLLSAPRLERLFARAPNVDLMGLIGPMAQYVDAAVAAMHASLARALDAVPVRPLEPALREALNAALVRALSGDTPQGVLYVQLWDDDHLLCHAHPRQHTPSPTDLALLHAMARCSASEEDGWAPLCLPHAAPHGFVYVYASRLHADAHAPLFVLVCSDRDGLPACRACRDRVRDARCIATLQGALAQPAPEALAAVPGLRDVAFSSRRRRQCVLPRAMPERRRTLYAHSLQALRGAKACRAPPTDARAPPVAAPLQMVVQRTSHEALLGWRTPAFELCMSASPLLAASGLGELANRVVQHMRTHERAMFATAATF</sequence>
<evidence type="ECO:0000256" key="1">
    <source>
        <dbReference type="ARBA" id="ARBA00004380"/>
    </source>
</evidence>
<keyword evidence="3" id="KW-0813">Transport</keyword>
<dbReference type="GO" id="GO:0006623">
    <property type="term" value="P:protein targeting to vacuole"/>
    <property type="evidence" value="ECO:0007669"/>
    <property type="project" value="UniProtKB-UniRule"/>
</dbReference>
<feature type="domain" description="FUZ/MON1/HPS1 third Longin" evidence="6">
    <location>
        <begin position="393"/>
        <end position="474"/>
    </location>
</feature>
<proteinExistence type="inferred from homology"/>
<dbReference type="InterPro" id="IPR043970">
    <property type="entry name" value="FUZ/MON1/HPS1_longin_3"/>
</dbReference>
<dbReference type="PANTHER" id="PTHR13027">
    <property type="entry name" value="SAND PROTEIN-RELATED"/>
    <property type="match status" value="1"/>
</dbReference>
<reference evidence="7" key="1">
    <citation type="submission" date="2023-03" db="EMBL/GenBank/DDBJ databases">
        <title>Mating type loci evolution in Malassezia.</title>
        <authorList>
            <person name="Coelho M.A."/>
        </authorList>
    </citation>
    <scope>NUCLEOTIDE SEQUENCE</scope>
    <source>
        <strain evidence="7">CBS 10434</strain>
    </source>
</reference>
<dbReference type="GO" id="GO:0006914">
    <property type="term" value="P:autophagy"/>
    <property type="evidence" value="ECO:0007669"/>
    <property type="project" value="UniProtKB-UniRule"/>
</dbReference>
<dbReference type="Proteomes" id="UP001220961">
    <property type="component" value="Chromosome 7"/>
</dbReference>
<dbReference type="GO" id="GO:0032585">
    <property type="term" value="C:multivesicular body membrane"/>
    <property type="evidence" value="ECO:0007669"/>
    <property type="project" value="UniProtKB-SubCell"/>
</dbReference>
<comment type="function">
    <text evidence="3">Required for multiple vacuole delivery pathways including the cytoplasm to vacuole transport (Cvt), autophagy, pexophagy and endocytosis.</text>
</comment>
<dbReference type="InterPro" id="IPR004353">
    <property type="entry name" value="Mon1"/>
</dbReference>
<dbReference type="Pfam" id="PF19036">
    <property type="entry name" value="Fuz_longin_1"/>
    <property type="match status" value="1"/>
</dbReference>
<dbReference type="Pfam" id="PF19037">
    <property type="entry name" value="Fuz_longin_2"/>
    <property type="match status" value="1"/>
</dbReference>
<evidence type="ECO:0000313" key="7">
    <source>
        <dbReference type="EMBL" id="WFD20978.1"/>
    </source>
</evidence>
<evidence type="ECO:0000313" key="8">
    <source>
        <dbReference type="Proteomes" id="UP001220961"/>
    </source>
</evidence>
<keyword evidence="8" id="KW-1185">Reference proteome</keyword>
<comment type="similarity">
    <text evidence="3">Belongs to the MON1/SAND family.</text>
</comment>
<evidence type="ECO:0000259" key="6">
    <source>
        <dbReference type="Pfam" id="PF19038"/>
    </source>
</evidence>
<dbReference type="PRINTS" id="PR01546">
    <property type="entry name" value="YEAST73DUF"/>
</dbReference>
<organism evidence="7 8">
    <name type="scientific">Malassezia caprae</name>
    <dbReference type="NCBI Taxonomy" id="1381934"/>
    <lineage>
        <taxon>Eukaryota</taxon>
        <taxon>Fungi</taxon>
        <taxon>Dikarya</taxon>
        <taxon>Basidiomycota</taxon>
        <taxon>Ustilaginomycotina</taxon>
        <taxon>Malasseziomycetes</taxon>
        <taxon>Malasseziales</taxon>
        <taxon>Malasseziaceae</taxon>
        <taxon>Malassezia</taxon>
    </lineage>
</organism>
<evidence type="ECO:0000259" key="5">
    <source>
        <dbReference type="Pfam" id="PF19037"/>
    </source>
</evidence>
<feature type="domain" description="FUZ/MON1/HPS1 first Longin" evidence="4">
    <location>
        <begin position="81"/>
        <end position="199"/>
    </location>
</feature>
<keyword evidence="3" id="KW-0472">Membrane</keyword>
<name>A0AAF0IY24_9BASI</name>
<dbReference type="EMBL" id="CP119914">
    <property type="protein sequence ID" value="WFD20978.1"/>
    <property type="molecule type" value="Genomic_DNA"/>
</dbReference>
<comment type="subcellular location">
    <subcellularLocation>
        <location evidence="3">Endosome</location>
        <location evidence="3">Multivesicular body membrane</location>
        <topology evidence="3">Peripheral membrane protein</topology>
    </subcellularLocation>
    <subcellularLocation>
        <location evidence="1 3">Prevacuolar compartment membrane</location>
        <topology evidence="1 3">Peripheral membrane protein</topology>
    </subcellularLocation>
    <subcellularLocation>
        <location evidence="3">Vacuole membrane</location>
        <topology evidence="3">Peripheral membrane protein</topology>
    </subcellularLocation>
</comment>
<feature type="domain" description="FUZ/MON1/HPS1 second Longin" evidence="5">
    <location>
        <begin position="247"/>
        <end position="341"/>
    </location>
</feature>
<dbReference type="GO" id="GO:0035658">
    <property type="term" value="C:Mon1-Ccz1 complex"/>
    <property type="evidence" value="ECO:0007669"/>
    <property type="project" value="TreeGrafter"/>
</dbReference>
<evidence type="ECO:0000256" key="3">
    <source>
        <dbReference type="RuleBase" id="RU367048"/>
    </source>
</evidence>
<gene>
    <name evidence="7" type="primary">MON1</name>
    <name evidence="7" type="ORF">MCAP1_003233</name>
</gene>
<protein>
    <recommendedName>
        <fullName evidence="2 3">Vacuolar fusion protein MON1</fullName>
    </recommendedName>
</protein>
<dbReference type="InterPro" id="IPR043971">
    <property type="entry name" value="FUZ/MON1/HPS1_longin_2"/>
</dbReference>
<dbReference type="AlphaFoldDB" id="A0AAF0IY24"/>
<dbReference type="GO" id="GO:0000329">
    <property type="term" value="C:fungal-type vacuole membrane"/>
    <property type="evidence" value="ECO:0007669"/>
    <property type="project" value="TreeGrafter"/>
</dbReference>
<evidence type="ECO:0000256" key="2">
    <source>
        <dbReference type="ARBA" id="ARBA00018132"/>
    </source>
</evidence>